<dbReference type="GO" id="GO:0005829">
    <property type="term" value="C:cytosol"/>
    <property type="evidence" value="ECO:0007669"/>
    <property type="project" value="TreeGrafter"/>
</dbReference>
<comment type="caution">
    <text evidence="1">The sequence shown here is derived from an EMBL/GenBank/DDBJ whole genome shotgun (WGS) entry which is preliminary data.</text>
</comment>
<organism evidence="1 2">
    <name type="scientific">Hydrogenibacillus schlegelii</name>
    <name type="common">Bacillus schlegelii</name>
    <dbReference type="NCBI Taxonomy" id="1484"/>
    <lineage>
        <taxon>Bacteria</taxon>
        <taxon>Bacillati</taxon>
        <taxon>Bacillota</taxon>
        <taxon>Bacilli</taxon>
        <taxon>Bacillales</taxon>
        <taxon>Bacillales Family X. Incertae Sedis</taxon>
        <taxon>Hydrogenibacillus</taxon>
    </lineage>
</organism>
<reference evidence="1" key="1">
    <citation type="journal article" date="2021" name="Microbiology">
        <title>Metagenomic Analysis of the Microbial Community in the Underground Coal Fire Area (Kemerovo Region, Russia) Revealed Predominance of Thermophilic Members of the Phyla Deinococcus-thermus, Aquificae, and Firmicutes.</title>
        <authorList>
            <person name="Kadnikov V."/>
            <person name="Mardanov A.V."/>
            <person name="Beletsky A.V."/>
            <person name="Karnachuk O.V."/>
            <person name="Ravin N.V."/>
        </authorList>
    </citation>
    <scope>NUCLEOTIDE SEQUENCE</scope>
    <source>
        <strain evidence="1">RBS10-49</strain>
    </source>
</reference>
<dbReference type="AlphaFoldDB" id="A0A947GB77"/>
<dbReference type="Proteomes" id="UP000748108">
    <property type="component" value="Unassembled WGS sequence"/>
</dbReference>
<dbReference type="InterPro" id="IPR052703">
    <property type="entry name" value="Aromatic_CoA_ox/epox"/>
</dbReference>
<dbReference type="InterPro" id="IPR012347">
    <property type="entry name" value="Ferritin-like"/>
</dbReference>
<gene>
    <name evidence="1" type="ORF">KM312_04275</name>
</gene>
<dbReference type="PANTHER" id="PTHR30458">
    <property type="entry name" value="PHENYLACETIC ACID DEGRADATION PROTEIN PAA"/>
    <property type="match status" value="1"/>
</dbReference>
<dbReference type="Pfam" id="PF05138">
    <property type="entry name" value="PaaA_PaaC"/>
    <property type="match status" value="1"/>
</dbReference>
<dbReference type="GO" id="GO:0010124">
    <property type="term" value="P:phenylacetate catabolic process"/>
    <property type="evidence" value="ECO:0007669"/>
    <property type="project" value="InterPro"/>
</dbReference>
<dbReference type="Gene3D" id="1.20.1260.10">
    <property type="match status" value="1"/>
</dbReference>
<dbReference type="InterPro" id="IPR009078">
    <property type="entry name" value="Ferritin-like_SF"/>
</dbReference>
<dbReference type="SUPFAM" id="SSF47240">
    <property type="entry name" value="Ferritin-like"/>
    <property type="match status" value="1"/>
</dbReference>
<sequence>MSERERSFVTLLESIADNKFVLGDRLVEVGVSGPNLEATLAAIAIAQGELGHARHLYNWSFAIQGKQEEVREQTGKALPLLQQIHDWFSLIAGVYTFNVATEIVLTRILRTGQPEVTTKLAKMMRELKEHITFSRGWSVKMLNETGLIPKRYRAQLEKAADAVGGWLRELENADLEVSGAKVGVGEMAQEFSEQVARVMMAASASG</sequence>
<evidence type="ECO:0000313" key="2">
    <source>
        <dbReference type="Proteomes" id="UP000748108"/>
    </source>
</evidence>
<dbReference type="PANTHER" id="PTHR30458:SF0">
    <property type="entry name" value="1,2-PHENYLACETYL-COA EPOXIDASE, SUBUNIT C"/>
    <property type="match status" value="1"/>
</dbReference>
<dbReference type="InterPro" id="IPR007814">
    <property type="entry name" value="PaaA_PaaC"/>
</dbReference>
<protein>
    <submittedName>
        <fullName evidence="1">Phenylacetate-CoA oxygenase subunit PaaI</fullName>
    </submittedName>
</protein>
<evidence type="ECO:0000313" key="1">
    <source>
        <dbReference type="EMBL" id="MBT9281859.1"/>
    </source>
</evidence>
<accession>A0A947GB77</accession>
<dbReference type="EMBL" id="JAHHQF010000044">
    <property type="protein sequence ID" value="MBT9281859.1"/>
    <property type="molecule type" value="Genomic_DNA"/>
</dbReference>
<name>A0A947GB77_HYDSH</name>
<proteinExistence type="predicted"/>